<evidence type="ECO:0000313" key="2">
    <source>
        <dbReference type="EMBL" id="RLU54559.1"/>
    </source>
</evidence>
<dbReference type="GeneID" id="35765504"/>
<dbReference type="EMBL" id="CP007586">
    <property type="protein sequence ID" value="AHY16755.1"/>
    <property type="molecule type" value="Genomic_DNA"/>
</dbReference>
<dbReference type="KEGG" id="siz:SI82_09940"/>
<accession>A0A3L8GC16</accession>
<dbReference type="STRING" id="1346.BMF34_09975"/>
<dbReference type="Proteomes" id="UP000269148">
    <property type="component" value="Unassembled WGS sequence"/>
</dbReference>
<dbReference type="SMR" id="A0A3L8GC16"/>
<dbReference type="KEGG" id="sio:DW64_10015"/>
<dbReference type="EMBL" id="QLQD01000086">
    <property type="protein sequence ID" value="RLU54559.1"/>
    <property type="molecule type" value="Genomic_DNA"/>
</dbReference>
<dbReference type="KEGG" id="siq:DQ08_10030"/>
<evidence type="ECO:0000313" key="1">
    <source>
        <dbReference type="EMBL" id="AHY16755.1"/>
    </source>
</evidence>
<evidence type="ECO:0000313" key="3">
    <source>
        <dbReference type="Proteomes" id="UP000025245"/>
    </source>
</evidence>
<keyword evidence="3" id="KW-1185">Reference proteome</keyword>
<evidence type="ECO:0000313" key="4">
    <source>
        <dbReference type="Proteomes" id="UP000269148"/>
    </source>
</evidence>
<dbReference type="AlphaFoldDB" id="A0A3L8GC16"/>
<proteinExistence type="predicted"/>
<protein>
    <submittedName>
        <fullName evidence="2">Uncharacterized protein</fullName>
    </submittedName>
</protein>
<dbReference type="RefSeq" id="WP_003100478.1">
    <property type="nucleotide sequence ID" value="NZ_CP010783.1"/>
</dbReference>
<sequence length="153" mass="17369">MKTTTLSNAKHVSRLKKHFKLGLISAVFAASFMAVIGQESTVSAAENHGSSVYGKLQHRYTDEKLTDDEIYERAQHLDLSYGDFDKINERIRNGLDTLESTDTETPSNSNAEVNEYHGSSVYGKLQHRYTDEKLTDDEIYERAQHLDLSYGDF</sequence>
<name>A0A3L8GC16_STRIN</name>
<reference evidence="1 3" key="1">
    <citation type="journal article" date="2014" name="Genome Announc.">
        <title>Complete Genome Sequence of a Virulent Strain, Streptococcus iniae ISET0901, Isolated from Diseased Tilapia.</title>
        <authorList>
            <person name="Pridgeon J.W."/>
            <person name="Zhang D."/>
            <person name="Zhang L."/>
        </authorList>
    </citation>
    <scope>NUCLEOTIDE SEQUENCE [LARGE SCALE GENOMIC DNA]</scope>
    <source>
        <strain evidence="1 3">ISET0901</strain>
    </source>
</reference>
<gene>
    <name evidence="2" type="ORF">DIY07_10210</name>
    <name evidence="1" type="ORF">DQ08_10030</name>
</gene>
<reference evidence="2 4" key="2">
    <citation type="submission" date="2018-06" db="EMBL/GenBank/DDBJ databases">
        <title>Mutators as drivers of adaptation in pathogenic bacteria and a risk factor for host jumps and vaccine escape.</title>
        <authorList>
            <person name="Barnes A.C."/>
            <person name="Silayeva O."/>
        </authorList>
    </citation>
    <scope>NUCLEOTIDE SEQUENCE [LARGE SCALE GENOMIC DNA]</scope>
    <source>
        <strain evidence="2 4">QMA0445</strain>
    </source>
</reference>
<dbReference type="OrthoDB" id="2237608at2"/>
<organism evidence="2 4">
    <name type="scientific">Streptococcus iniae</name>
    <name type="common">Streptococcus shiloi</name>
    <dbReference type="NCBI Taxonomy" id="1346"/>
    <lineage>
        <taxon>Bacteria</taxon>
        <taxon>Bacillati</taxon>
        <taxon>Bacillota</taxon>
        <taxon>Bacilli</taxon>
        <taxon>Lactobacillales</taxon>
        <taxon>Streptococcaceae</taxon>
        <taxon>Streptococcus</taxon>
    </lineage>
</organism>
<dbReference type="Proteomes" id="UP000025245">
    <property type="component" value="Chromosome"/>
</dbReference>